<keyword evidence="2" id="KW-1185">Reference proteome</keyword>
<protein>
    <submittedName>
        <fullName evidence="1">Uncharacterized protein</fullName>
    </submittedName>
</protein>
<gene>
    <name evidence="1" type="ORF">GLW08_08170</name>
</gene>
<organism evidence="1 2">
    <name type="scientific">Pontibacillus yanchengensis</name>
    <dbReference type="NCBI Taxonomy" id="462910"/>
    <lineage>
        <taxon>Bacteria</taxon>
        <taxon>Bacillati</taxon>
        <taxon>Bacillota</taxon>
        <taxon>Bacilli</taxon>
        <taxon>Bacillales</taxon>
        <taxon>Bacillaceae</taxon>
        <taxon>Pontibacillus</taxon>
    </lineage>
</organism>
<sequence length="199" mass="22953">MTTFKQSATLRSLTQELKSRKEELSENLRGFDMAIEETDKQITEKQEAIEEGVSVDEEVKYQQEIQSLEATKDVLNRRKGEDERTLNPVIKDLEEKVIQQLISDVKKQKGEAFEQARQETAEALKKYQDSLARFYEINNEGRDFIHGYTNLLGDFFDERAEGTMYRNKSVIYGDSKAGIEGITEPQQLQLINYGTIRGK</sequence>
<proteinExistence type="predicted"/>
<accession>A0ACC7VEV4</accession>
<name>A0ACC7VEV4_9BACI</name>
<dbReference type="EMBL" id="WMEU01000002">
    <property type="protein sequence ID" value="MYL53313.1"/>
    <property type="molecule type" value="Genomic_DNA"/>
</dbReference>
<reference evidence="1" key="1">
    <citation type="submission" date="2019-11" db="EMBL/GenBank/DDBJ databases">
        <title>Genome sequences of 17 halophilic strains isolated from different environments.</title>
        <authorList>
            <person name="Furrow R.E."/>
        </authorList>
    </citation>
    <scope>NUCLEOTIDE SEQUENCE</scope>
    <source>
        <strain evidence="1">22510_22_Filter</strain>
    </source>
</reference>
<evidence type="ECO:0000313" key="2">
    <source>
        <dbReference type="Proteomes" id="UP000466692"/>
    </source>
</evidence>
<evidence type="ECO:0000313" key="1">
    <source>
        <dbReference type="EMBL" id="MYL53313.1"/>
    </source>
</evidence>
<dbReference type="Proteomes" id="UP000466692">
    <property type="component" value="Unassembled WGS sequence"/>
</dbReference>
<comment type="caution">
    <text evidence="1">The sequence shown here is derived from an EMBL/GenBank/DDBJ whole genome shotgun (WGS) entry which is preliminary data.</text>
</comment>